<evidence type="ECO:0000256" key="1">
    <source>
        <dbReference type="SAM" id="MobiDB-lite"/>
    </source>
</evidence>
<accession>A0ABW8DEC6</accession>
<comment type="caution">
    <text evidence="2">The sequence shown here is derived from an EMBL/GenBank/DDBJ whole genome shotgun (WGS) entry which is preliminary data.</text>
</comment>
<sequence>MSKEPDPWVKTMLELFQSIMNEIEALDNREDNLNKNQQSNNLNSSSEAPVLTSGADSIDKIEMPEIENREKDSLKSEEEAAKENDEQQHNRFGM</sequence>
<evidence type="ECO:0008006" key="4">
    <source>
        <dbReference type="Google" id="ProtNLM"/>
    </source>
</evidence>
<evidence type="ECO:0000313" key="3">
    <source>
        <dbReference type="Proteomes" id="UP001615550"/>
    </source>
</evidence>
<feature type="region of interest" description="Disordered" evidence="1">
    <location>
        <begin position="30"/>
        <end position="94"/>
    </location>
</feature>
<organism evidence="2 3">
    <name type="scientific">Legionella lytica</name>
    <dbReference type="NCBI Taxonomy" id="96232"/>
    <lineage>
        <taxon>Bacteria</taxon>
        <taxon>Pseudomonadati</taxon>
        <taxon>Pseudomonadota</taxon>
        <taxon>Gammaproteobacteria</taxon>
        <taxon>Legionellales</taxon>
        <taxon>Legionellaceae</taxon>
        <taxon>Legionella</taxon>
    </lineage>
</organism>
<reference evidence="2 3" key="1">
    <citation type="submission" date="2024-08" db="EMBL/GenBank/DDBJ databases">
        <title>Draft Genome Sequence of Legionella lytica strain DSB2004, Isolated From a Fire Sprinkler System.</title>
        <authorList>
            <person name="Everhart A.D."/>
            <person name="Kidane D.T."/>
            <person name="Farone A.L."/>
            <person name="Farone M.B."/>
        </authorList>
    </citation>
    <scope>NUCLEOTIDE SEQUENCE [LARGE SCALE GENOMIC DNA]</scope>
    <source>
        <strain evidence="2 3">DSB2004</strain>
    </source>
</reference>
<evidence type="ECO:0000313" key="2">
    <source>
        <dbReference type="EMBL" id="MFJ1269909.1"/>
    </source>
</evidence>
<name>A0ABW8DEC6_9GAMM</name>
<dbReference type="EMBL" id="JBGORX010000010">
    <property type="protein sequence ID" value="MFJ1269909.1"/>
    <property type="molecule type" value="Genomic_DNA"/>
</dbReference>
<dbReference type="Proteomes" id="UP001615550">
    <property type="component" value="Unassembled WGS sequence"/>
</dbReference>
<keyword evidence="3" id="KW-1185">Reference proteome</keyword>
<dbReference type="RefSeq" id="WP_400188724.1">
    <property type="nucleotide sequence ID" value="NZ_JBGORX010000010.1"/>
</dbReference>
<protein>
    <recommendedName>
        <fullName evidence="4">Substrate of the Dot/Icm secretion system</fullName>
    </recommendedName>
</protein>
<feature type="compositionally biased region" description="Basic and acidic residues" evidence="1">
    <location>
        <begin position="57"/>
        <end position="94"/>
    </location>
</feature>
<gene>
    <name evidence="2" type="ORF">ACD661_15215</name>
</gene>
<proteinExistence type="predicted"/>
<feature type="compositionally biased region" description="Low complexity" evidence="1">
    <location>
        <begin position="34"/>
        <end position="46"/>
    </location>
</feature>